<evidence type="ECO:0000313" key="1">
    <source>
        <dbReference type="EMBL" id="QCT05868.1"/>
    </source>
</evidence>
<dbReference type="RefSeq" id="WP_138155975.1">
    <property type="nucleotide sequence ID" value="NZ_CP039381.1"/>
</dbReference>
<dbReference type="Proteomes" id="UP000301475">
    <property type="component" value="Chromosome"/>
</dbReference>
<evidence type="ECO:0000313" key="2">
    <source>
        <dbReference type="Proteomes" id="UP000301475"/>
    </source>
</evidence>
<gene>
    <name evidence="1" type="ORF">E5Z56_00130</name>
</gene>
<organism evidence="1 2">
    <name type="scientific">Ruminococcus bovis</name>
    <dbReference type="NCBI Taxonomy" id="2564099"/>
    <lineage>
        <taxon>Bacteria</taxon>
        <taxon>Bacillati</taxon>
        <taxon>Bacillota</taxon>
        <taxon>Clostridia</taxon>
        <taxon>Eubacteriales</taxon>
        <taxon>Oscillospiraceae</taxon>
        <taxon>Ruminococcus</taxon>
    </lineage>
</organism>
<dbReference type="KEGG" id="ruj:E5Z56_00130"/>
<keyword evidence="2" id="KW-1185">Reference proteome</keyword>
<dbReference type="EMBL" id="CP039381">
    <property type="protein sequence ID" value="QCT05868.1"/>
    <property type="molecule type" value="Genomic_DNA"/>
</dbReference>
<dbReference type="AlphaFoldDB" id="A0A4P8XYD1"/>
<sequence length="77" mass="8890">MNEMWIKNIENISINNEVGECPFCCSNDTNYCDVEVNNGYGYEIIWCNNCKNACHISRIKITAQSHTNINIPKDLKF</sequence>
<proteinExistence type="predicted"/>
<reference evidence="1 2" key="1">
    <citation type="submission" date="2019-04" db="EMBL/GenBank/DDBJ databases">
        <authorList>
            <person name="Embree M."/>
            <person name="Gaffney J.R."/>
        </authorList>
    </citation>
    <scope>NUCLEOTIDE SEQUENCE [LARGE SCALE GENOMIC DNA]</scope>
    <source>
        <strain evidence="1 2">JE7A12</strain>
    </source>
</reference>
<name>A0A4P8XYD1_9FIRM</name>
<accession>A0A4P8XYD1</accession>
<dbReference type="OrthoDB" id="2648199at2"/>
<protein>
    <submittedName>
        <fullName evidence="1">Uncharacterized protein</fullName>
    </submittedName>
</protein>